<sequence length="563" mass="65472">MSLAAATNDDQHLSYDITRPCANFRPSIWGDLFLQYHNSHPLLLEVPDDNTEQQAQKLREEVRVQLSSDNDILQKLNIIDSIQRLDISYHFEHEIEKAINQIYINFTNNKFIIPKEGGIHFHALLFRLLRQKGYQISSDIFNKFKNSEGRFREIIAQDVKGIWSLYEAAQLSVHGEAILEEAHDFTYTKLKSFTNQLSESVAGQIDQSLKQPLHKAVPRIGTRSYMSFYEEDPSHNKFLLTFAKLDFNMLQKLHQTEVGNITKWWKNGEFSIKIPYARERVVEAYFWPLAISCDPKYSTARMLMTKLVVCISFLDDTYDAYGTLQELELFTQAIQRWDISLIKSLPECMKAVFNTILEMWDEIESMTSKDEISGLVLQHIKQEFFNLAQSYLVEAKWCHRGYIPTYDEYKVNGAISSTLPLQIIAFLGLAGFATKEVFDWIIMSDPKIVKAVSLIGRLMDDMASHKFEQQREHVASAIECCMKQYDLSQEEANKLILKEIRDYWKDINEECLKSNNIPRPVLDSVLNFARITEFTYSNFEDKYTNIELLREYVVALLLDPIVF</sequence>
<dbReference type="SFLD" id="SFLDS00005">
    <property type="entry name" value="Isoprenoid_Synthase_Type_I"/>
    <property type="match status" value="1"/>
</dbReference>
<dbReference type="Pfam" id="PF01397">
    <property type="entry name" value="Terpene_synth"/>
    <property type="match status" value="1"/>
</dbReference>
<dbReference type="InterPro" id="IPR001906">
    <property type="entry name" value="Terpene_synth_N"/>
</dbReference>
<protein>
    <recommendedName>
        <fullName evidence="9">Terpene synthase 2</fullName>
    </recommendedName>
</protein>
<keyword evidence="4" id="KW-0456">Lyase</keyword>
<dbReference type="CDD" id="cd00684">
    <property type="entry name" value="Terpene_cyclase_plant_C1"/>
    <property type="match status" value="1"/>
</dbReference>
<dbReference type="AlphaFoldDB" id="A0A444Y578"/>
<comment type="caution">
    <text evidence="7">The sequence shown here is derived from an EMBL/GenBank/DDBJ whole genome shotgun (WGS) entry which is preliminary data.</text>
</comment>
<dbReference type="GO" id="GO:0010333">
    <property type="term" value="F:terpene synthase activity"/>
    <property type="evidence" value="ECO:0007669"/>
    <property type="project" value="InterPro"/>
</dbReference>
<dbReference type="SUPFAM" id="SSF48576">
    <property type="entry name" value="Terpenoid synthases"/>
    <property type="match status" value="1"/>
</dbReference>
<dbReference type="InterPro" id="IPR034741">
    <property type="entry name" value="Terpene_cyclase-like_1_C"/>
</dbReference>
<dbReference type="InterPro" id="IPR005630">
    <property type="entry name" value="Terpene_synthase_metal-bd"/>
</dbReference>
<evidence type="ECO:0000313" key="8">
    <source>
        <dbReference type="Proteomes" id="UP000289738"/>
    </source>
</evidence>
<organism evidence="7 8">
    <name type="scientific">Arachis hypogaea</name>
    <name type="common">Peanut</name>
    <dbReference type="NCBI Taxonomy" id="3818"/>
    <lineage>
        <taxon>Eukaryota</taxon>
        <taxon>Viridiplantae</taxon>
        <taxon>Streptophyta</taxon>
        <taxon>Embryophyta</taxon>
        <taxon>Tracheophyta</taxon>
        <taxon>Spermatophyta</taxon>
        <taxon>Magnoliopsida</taxon>
        <taxon>eudicotyledons</taxon>
        <taxon>Gunneridae</taxon>
        <taxon>Pentapetalae</taxon>
        <taxon>rosids</taxon>
        <taxon>fabids</taxon>
        <taxon>Fabales</taxon>
        <taxon>Fabaceae</taxon>
        <taxon>Papilionoideae</taxon>
        <taxon>50 kb inversion clade</taxon>
        <taxon>dalbergioids sensu lato</taxon>
        <taxon>Dalbergieae</taxon>
        <taxon>Pterocarpus clade</taxon>
        <taxon>Arachis</taxon>
    </lineage>
</organism>
<dbReference type="InterPro" id="IPR044814">
    <property type="entry name" value="Terpene_cyclase_plant_C1"/>
</dbReference>
<dbReference type="STRING" id="3818.A0A444Y578"/>
<dbReference type="GO" id="GO:0016102">
    <property type="term" value="P:diterpenoid biosynthetic process"/>
    <property type="evidence" value="ECO:0007669"/>
    <property type="project" value="InterPro"/>
</dbReference>
<dbReference type="PANTHER" id="PTHR31225:SF241">
    <property type="entry name" value="TERPENE SYNTHASE FAMILY, METAL-BINDING DOMAIN PROTEIN"/>
    <property type="match status" value="1"/>
</dbReference>
<evidence type="ECO:0000313" key="7">
    <source>
        <dbReference type="EMBL" id="RYQ97111.1"/>
    </source>
</evidence>
<feature type="domain" description="Terpene synthase metal-binding" evidence="6">
    <location>
        <begin position="269"/>
        <end position="506"/>
    </location>
</feature>
<dbReference type="EMBL" id="SDMP01000018">
    <property type="protein sequence ID" value="RYQ97111.1"/>
    <property type="molecule type" value="Genomic_DNA"/>
</dbReference>
<proteinExistence type="predicted"/>
<accession>A0A444Y578</accession>
<dbReference type="InterPro" id="IPR008930">
    <property type="entry name" value="Terpenoid_cyclase/PrenylTrfase"/>
</dbReference>
<dbReference type="PANTHER" id="PTHR31225">
    <property type="entry name" value="OS04G0344100 PROTEIN-RELATED"/>
    <property type="match status" value="1"/>
</dbReference>
<evidence type="ECO:0000256" key="2">
    <source>
        <dbReference type="ARBA" id="ARBA00022723"/>
    </source>
</evidence>
<dbReference type="Gene3D" id="1.50.10.130">
    <property type="entry name" value="Terpene synthase, N-terminal domain"/>
    <property type="match status" value="1"/>
</dbReference>
<dbReference type="GO" id="GO:0000287">
    <property type="term" value="F:magnesium ion binding"/>
    <property type="evidence" value="ECO:0007669"/>
    <property type="project" value="InterPro"/>
</dbReference>
<dbReference type="FunFam" id="1.10.600.10:FF:000007">
    <property type="entry name" value="Isoprene synthase, chloroplastic"/>
    <property type="match status" value="1"/>
</dbReference>
<evidence type="ECO:0000256" key="1">
    <source>
        <dbReference type="ARBA" id="ARBA00001946"/>
    </source>
</evidence>
<dbReference type="GO" id="GO:0009611">
    <property type="term" value="P:response to wounding"/>
    <property type="evidence" value="ECO:0007669"/>
    <property type="project" value="UniProtKB-ARBA"/>
</dbReference>
<dbReference type="GO" id="GO:0080027">
    <property type="term" value="P:response to herbivore"/>
    <property type="evidence" value="ECO:0007669"/>
    <property type="project" value="UniProtKB-ARBA"/>
</dbReference>
<dbReference type="InterPro" id="IPR050148">
    <property type="entry name" value="Terpene_synthase-like"/>
</dbReference>
<dbReference type="InterPro" id="IPR008949">
    <property type="entry name" value="Isoprenoid_synthase_dom_sf"/>
</dbReference>
<dbReference type="FunFam" id="1.50.10.130:FF:000001">
    <property type="entry name" value="Isoprene synthase, chloroplastic"/>
    <property type="match status" value="1"/>
</dbReference>
<dbReference type="Gene3D" id="1.10.600.10">
    <property type="entry name" value="Farnesyl Diphosphate Synthase"/>
    <property type="match status" value="1"/>
</dbReference>
<evidence type="ECO:0008006" key="9">
    <source>
        <dbReference type="Google" id="ProtNLM"/>
    </source>
</evidence>
<evidence type="ECO:0000259" key="6">
    <source>
        <dbReference type="Pfam" id="PF03936"/>
    </source>
</evidence>
<comment type="cofactor">
    <cofactor evidence="1">
        <name>Mg(2+)</name>
        <dbReference type="ChEBI" id="CHEBI:18420"/>
    </cofactor>
</comment>
<keyword evidence="2" id="KW-0479">Metal-binding</keyword>
<dbReference type="SUPFAM" id="SSF48239">
    <property type="entry name" value="Terpenoid cyclases/Protein prenyltransferases"/>
    <property type="match status" value="1"/>
</dbReference>
<dbReference type="Proteomes" id="UP000289738">
    <property type="component" value="Chromosome B08"/>
</dbReference>
<keyword evidence="3" id="KW-0460">Magnesium</keyword>
<evidence type="ECO:0000256" key="3">
    <source>
        <dbReference type="ARBA" id="ARBA00022842"/>
    </source>
</evidence>
<dbReference type="InterPro" id="IPR036965">
    <property type="entry name" value="Terpene_synth_N_sf"/>
</dbReference>
<reference evidence="7 8" key="1">
    <citation type="submission" date="2019-01" db="EMBL/GenBank/DDBJ databases">
        <title>Sequencing of cultivated peanut Arachis hypogaea provides insights into genome evolution and oil improvement.</title>
        <authorList>
            <person name="Chen X."/>
        </authorList>
    </citation>
    <scope>NUCLEOTIDE SEQUENCE [LARGE SCALE GENOMIC DNA]</scope>
    <source>
        <strain evidence="8">cv. Fuhuasheng</strain>
        <tissue evidence="7">Leaves</tissue>
    </source>
</reference>
<name>A0A444Y578_ARAHY</name>
<evidence type="ECO:0000259" key="5">
    <source>
        <dbReference type="Pfam" id="PF01397"/>
    </source>
</evidence>
<keyword evidence="8" id="KW-1185">Reference proteome</keyword>
<dbReference type="SFLD" id="SFLDG01019">
    <property type="entry name" value="Terpene_Cyclase_Like_1_C_Termi"/>
    <property type="match status" value="1"/>
</dbReference>
<dbReference type="Pfam" id="PF03936">
    <property type="entry name" value="Terpene_synth_C"/>
    <property type="match status" value="1"/>
</dbReference>
<evidence type="ECO:0000256" key="4">
    <source>
        <dbReference type="ARBA" id="ARBA00023239"/>
    </source>
</evidence>
<gene>
    <name evidence="7" type="ORF">Ahy_B08g093112</name>
</gene>
<feature type="domain" description="Terpene synthase N-terminal" evidence="5">
    <location>
        <begin position="28"/>
        <end position="209"/>
    </location>
</feature>